<reference evidence="4 5" key="1">
    <citation type="submission" date="2024-01" db="EMBL/GenBank/DDBJ databases">
        <authorList>
            <person name="Allen C."/>
            <person name="Tagirdzhanova G."/>
        </authorList>
    </citation>
    <scope>NUCLEOTIDE SEQUENCE [LARGE SCALE GENOMIC DNA]</scope>
</reference>
<protein>
    <recommendedName>
        <fullName evidence="6">Glutamate-1-semialdehyde 2,1-aminomutase</fullName>
    </recommendedName>
</protein>
<comment type="caution">
    <text evidence="4">The sequence shown here is derived from an EMBL/GenBank/DDBJ whole genome shotgun (WGS) entry which is preliminary data.</text>
</comment>
<comment type="cofactor">
    <cofactor evidence="1">
        <name>pyridoxal 5'-phosphate</name>
        <dbReference type="ChEBI" id="CHEBI:597326"/>
    </cofactor>
</comment>
<dbReference type="EMBL" id="CAWUHB010000047">
    <property type="protein sequence ID" value="CAK7229210.1"/>
    <property type="molecule type" value="Genomic_DNA"/>
</dbReference>
<proteinExistence type="inferred from homology"/>
<evidence type="ECO:0000256" key="2">
    <source>
        <dbReference type="ARBA" id="ARBA00022898"/>
    </source>
</evidence>
<evidence type="ECO:0000256" key="3">
    <source>
        <dbReference type="RuleBase" id="RU003560"/>
    </source>
</evidence>
<dbReference type="InterPro" id="IPR015422">
    <property type="entry name" value="PyrdxlP-dep_Trfase_small"/>
</dbReference>
<dbReference type="InterPro" id="IPR005814">
    <property type="entry name" value="Aminotrans_3"/>
</dbReference>
<gene>
    <name evidence="4" type="ORF">SCUCBS95973_007144</name>
</gene>
<name>A0ABP0CAZ9_9PEZI</name>
<dbReference type="Proteomes" id="UP001642405">
    <property type="component" value="Unassembled WGS sequence"/>
</dbReference>
<accession>A0ABP0CAZ9</accession>
<dbReference type="PANTHER" id="PTHR43713">
    <property type="entry name" value="GLUTAMATE-1-SEMIALDEHYDE 2,1-AMINOMUTASE"/>
    <property type="match status" value="1"/>
</dbReference>
<dbReference type="SUPFAM" id="SSF53383">
    <property type="entry name" value="PLP-dependent transferases"/>
    <property type="match status" value="1"/>
</dbReference>
<evidence type="ECO:0000313" key="4">
    <source>
        <dbReference type="EMBL" id="CAK7229210.1"/>
    </source>
</evidence>
<comment type="similarity">
    <text evidence="3">Belongs to the class-III pyridoxal-phosphate-dependent aminotransferase family.</text>
</comment>
<dbReference type="InterPro" id="IPR015421">
    <property type="entry name" value="PyrdxlP-dep_Trfase_major"/>
</dbReference>
<dbReference type="InterPro" id="IPR015424">
    <property type="entry name" value="PyrdxlP-dep_Trfase"/>
</dbReference>
<evidence type="ECO:0000313" key="5">
    <source>
        <dbReference type="Proteomes" id="UP001642405"/>
    </source>
</evidence>
<dbReference type="Gene3D" id="3.90.1150.10">
    <property type="entry name" value="Aspartate Aminotransferase, domain 1"/>
    <property type="match status" value="1"/>
</dbReference>
<evidence type="ECO:0008006" key="6">
    <source>
        <dbReference type="Google" id="ProtNLM"/>
    </source>
</evidence>
<evidence type="ECO:0000256" key="1">
    <source>
        <dbReference type="ARBA" id="ARBA00001933"/>
    </source>
</evidence>
<dbReference type="PANTHER" id="PTHR43713:SF3">
    <property type="entry name" value="GLUTAMATE-1-SEMIALDEHYDE 2,1-AMINOMUTASE 1, CHLOROPLASTIC-RELATED"/>
    <property type="match status" value="1"/>
</dbReference>
<keyword evidence="5" id="KW-1185">Reference proteome</keyword>
<organism evidence="4 5">
    <name type="scientific">Sporothrix curviconia</name>
    <dbReference type="NCBI Taxonomy" id="1260050"/>
    <lineage>
        <taxon>Eukaryota</taxon>
        <taxon>Fungi</taxon>
        <taxon>Dikarya</taxon>
        <taxon>Ascomycota</taxon>
        <taxon>Pezizomycotina</taxon>
        <taxon>Sordariomycetes</taxon>
        <taxon>Sordariomycetidae</taxon>
        <taxon>Ophiostomatales</taxon>
        <taxon>Ophiostomataceae</taxon>
        <taxon>Sporothrix</taxon>
    </lineage>
</organism>
<keyword evidence="2 3" id="KW-0663">Pyridoxal phosphate</keyword>
<dbReference type="Pfam" id="PF00202">
    <property type="entry name" value="Aminotran_3"/>
    <property type="match status" value="1"/>
</dbReference>
<dbReference type="Gene3D" id="3.40.640.10">
    <property type="entry name" value="Type I PLP-dependent aspartate aminotransferase-like (Major domain)"/>
    <property type="match status" value="1"/>
</dbReference>
<sequence>MSASAAVAKAVAAAHATFEAHNPESRRLHTSAAAHMPGGNTRTVLYAEPYPVAIRSGDGNTLTSVDGRTYVDFLGEFSAGLFGHSHPRIAAAVHMALGAGWNYGGESVAEKLLAAAVTARFAPGGVELIRFTNSGTEANTFAIGAALAWTGRKKVLVFSTGYHGGTFVFPMDLCRWMHGGSQGAPPCRNMNLPHEFVAAPYNNVAETRAIVDALPPDSLAAILVEPVQGSGGCRPAAPGFLRFLRATADRLGALLIVDEVMTSRLGPAGALAAASAVDGDGTPIKADLMSFGKWIGGGMTFGAFGGRRDIMSLFDPALGAAKRLMHPGTYNNNVFTMYAGLAALEIYDAAAVAALNARGDRLKAGITNALVATGLYPAEHMAYLTDVIEVDSFAGETMLYTGADAAASVALPRVFLASRGSMLNLRFAGSDAGHWHNIYYHFMLEKGIYMASRGYTPLNLVIADKDVDMFVAAVEAFLAAYKEELTA</sequence>